<keyword evidence="1" id="KW-0282">Flagellum</keyword>
<dbReference type="InterPro" id="IPR010845">
    <property type="entry name" value="FlaF"/>
</dbReference>
<keyword evidence="2" id="KW-1185">Reference proteome</keyword>
<keyword evidence="1" id="KW-0966">Cell projection</keyword>
<dbReference type="EMBL" id="JAELXS010000005">
    <property type="protein sequence ID" value="MBJ6122131.1"/>
    <property type="molecule type" value="Genomic_DNA"/>
</dbReference>
<evidence type="ECO:0000313" key="2">
    <source>
        <dbReference type="Proteomes" id="UP000640426"/>
    </source>
</evidence>
<proteinExistence type="predicted"/>
<protein>
    <submittedName>
        <fullName evidence="1">Flagellar biosynthesis regulator FlaF</fullName>
    </submittedName>
</protein>
<name>A0ABS0XQ15_9SPHN</name>
<evidence type="ECO:0000313" key="1">
    <source>
        <dbReference type="EMBL" id="MBJ6122131.1"/>
    </source>
</evidence>
<comment type="caution">
    <text evidence="1">The sequence shown here is derived from an EMBL/GenBank/DDBJ whole genome shotgun (WGS) entry which is preliminary data.</text>
</comment>
<dbReference type="Proteomes" id="UP000640426">
    <property type="component" value="Unassembled WGS sequence"/>
</dbReference>
<dbReference type="Pfam" id="PF07309">
    <property type="entry name" value="FlaF"/>
    <property type="match status" value="1"/>
</dbReference>
<gene>
    <name evidence="1" type="ORF">JAO74_10035</name>
</gene>
<sequence>MSLSAYQRARTMTEHPRSTEVRLLREITGDMIAARDGGVTGVALAPILFRNRMMWNAFSTDCASRGNQLPVELRASIVSLGLWVDRYTSDVATGRDTIDALIEVNRSLIEGLQPGRIAA</sequence>
<keyword evidence="1" id="KW-0969">Cilium</keyword>
<accession>A0ABS0XQ15</accession>
<dbReference type="RefSeq" id="WP_199037556.1">
    <property type="nucleotide sequence ID" value="NZ_JAELXS010000005.1"/>
</dbReference>
<organism evidence="1 2">
    <name type="scientific">Sphingomonas mollis</name>
    <dbReference type="NCBI Taxonomy" id="2795726"/>
    <lineage>
        <taxon>Bacteria</taxon>
        <taxon>Pseudomonadati</taxon>
        <taxon>Pseudomonadota</taxon>
        <taxon>Alphaproteobacteria</taxon>
        <taxon>Sphingomonadales</taxon>
        <taxon>Sphingomonadaceae</taxon>
        <taxon>Sphingomonas</taxon>
    </lineage>
</organism>
<reference evidence="2" key="1">
    <citation type="submission" date="2020-12" db="EMBL/GenBank/DDBJ databases">
        <title>Hymenobacter sp.</title>
        <authorList>
            <person name="Kim M.K."/>
        </authorList>
    </citation>
    <scope>NUCLEOTIDE SEQUENCE [LARGE SCALE GENOMIC DNA]</scope>
    <source>
        <strain evidence="2">BT553</strain>
    </source>
</reference>